<gene>
    <name evidence="2" type="ORF">ATEIFO6365_0007022500</name>
</gene>
<comment type="caution">
    <text evidence="2">The sequence shown here is derived from an EMBL/GenBank/DDBJ whole genome shotgun (WGS) entry which is preliminary data.</text>
</comment>
<dbReference type="AlphaFoldDB" id="A0A5M3Z5R4"/>
<organism evidence="2 3">
    <name type="scientific">Aspergillus terreus</name>
    <dbReference type="NCBI Taxonomy" id="33178"/>
    <lineage>
        <taxon>Eukaryota</taxon>
        <taxon>Fungi</taxon>
        <taxon>Dikarya</taxon>
        <taxon>Ascomycota</taxon>
        <taxon>Pezizomycotina</taxon>
        <taxon>Eurotiomycetes</taxon>
        <taxon>Eurotiomycetidae</taxon>
        <taxon>Eurotiales</taxon>
        <taxon>Aspergillaceae</taxon>
        <taxon>Aspergillus</taxon>
        <taxon>Aspergillus subgen. Circumdati</taxon>
    </lineage>
</organism>
<feature type="compositionally biased region" description="Polar residues" evidence="1">
    <location>
        <begin position="45"/>
        <end position="54"/>
    </location>
</feature>
<feature type="region of interest" description="Disordered" evidence="1">
    <location>
        <begin position="1"/>
        <end position="32"/>
    </location>
</feature>
<name>A0A5M3Z5R4_ASPTE</name>
<feature type="compositionally biased region" description="Basic and acidic residues" evidence="1">
    <location>
        <begin position="337"/>
        <end position="355"/>
    </location>
</feature>
<protein>
    <submittedName>
        <fullName evidence="2">Uncharacterized protein</fullName>
    </submittedName>
</protein>
<evidence type="ECO:0000313" key="3">
    <source>
        <dbReference type="Proteomes" id="UP000452235"/>
    </source>
</evidence>
<reference evidence="2 3" key="1">
    <citation type="submission" date="2020-01" db="EMBL/GenBank/DDBJ databases">
        <title>Aspergillus terreus IFO 6365 whole genome shotgun sequence.</title>
        <authorList>
            <person name="Kanamasa S."/>
            <person name="Takahashi H."/>
        </authorList>
    </citation>
    <scope>NUCLEOTIDE SEQUENCE [LARGE SCALE GENOMIC DNA]</scope>
    <source>
        <strain evidence="2 3">IFO 6365</strain>
    </source>
</reference>
<accession>A0A5M3Z5R4</accession>
<keyword evidence="3" id="KW-1185">Reference proteome</keyword>
<sequence>MDISPTTEKRRRATGDIPSKRRNPDVLHPAPATWRKCSRDLAQLLSNQSGSSPIRKSVQKKDKRAAGELGHGTEIQKTRVRQKREYHDEDTRGHCLPPFALPQESSRAQQALTARVLQFELSNSMPVPEYDLSTLVHPQNPPESQADFNRPLSWDRDFIPEFDVLQSDKSSGDFPHSRGRLDQKALISEMEALSNALTYGTTPMSPVRKWWIGDFGDGRPPEISSVFATSFTEDDQLLCRGKQMPRELQELLNVKEAPTVHDDVQQQREEQLAFQMKQVLLDAQKHQAQQAHLQQGDPETAPIPVKNNTHKMMVKYTISEDHSQGLKADRIDKLRRFHGREKDYRSTGKRIEHKSGKASTSKLSPGNLSQN</sequence>
<feature type="region of interest" description="Disordered" evidence="1">
    <location>
        <begin position="337"/>
        <end position="371"/>
    </location>
</feature>
<evidence type="ECO:0000256" key="1">
    <source>
        <dbReference type="SAM" id="MobiDB-lite"/>
    </source>
</evidence>
<feature type="compositionally biased region" description="Basic and acidic residues" evidence="1">
    <location>
        <begin position="83"/>
        <end position="93"/>
    </location>
</feature>
<evidence type="ECO:0000313" key="2">
    <source>
        <dbReference type="EMBL" id="GFF17676.1"/>
    </source>
</evidence>
<feature type="region of interest" description="Disordered" evidence="1">
    <location>
        <begin position="45"/>
        <end position="94"/>
    </location>
</feature>
<dbReference type="EMBL" id="BLJY01000007">
    <property type="protein sequence ID" value="GFF17676.1"/>
    <property type="molecule type" value="Genomic_DNA"/>
</dbReference>
<proteinExistence type="predicted"/>
<feature type="compositionally biased region" description="Polar residues" evidence="1">
    <location>
        <begin position="357"/>
        <end position="371"/>
    </location>
</feature>
<dbReference type="Proteomes" id="UP000452235">
    <property type="component" value="Unassembled WGS sequence"/>
</dbReference>